<name>A0A9D4K822_DREPO</name>
<evidence type="ECO:0000313" key="1">
    <source>
        <dbReference type="EMBL" id="KAH3834723.1"/>
    </source>
</evidence>
<accession>A0A9D4K822</accession>
<reference evidence="1" key="1">
    <citation type="journal article" date="2019" name="bioRxiv">
        <title>The Genome of the Zebra Mussel, Dreissena polymorpha: A Resource for Invasive Species Research.</title>
        <authorList>
            <person name="McCartney M.A."/>
            <person name="Auch B."/>
            <person name="Kono T."/>
            <person name="Mallez S."/>
            <person name="Zhang Y."/>
            <person name="Obille A."/>
            <person name="Becker A."/>
            <person name="Abrahante J.E."/>
            <person name="Garbe J."/>
            <person name="Badalamenti J.P."/>
            <person name="Herman A."/>
            <person name="Mangelson H."/>
            <person name="Liachko I."/>
            <person name="Sullivan S."/>
            <person name="Sone E.D."/>
            <person name="Koren S."/>
            <person name="Silverstein K.A.T."/>
            <person name="Beckman K.B."/>
            <person name="Gohl D.M."/>
        </authorList>
    </citation>
    <scope>NUCLEOTIDE SEQUENCE</scope>
    <source>
        <strain evidence="1">Duluth1</strain>
        <tissue evidence="1">Whole animal</tissue>
    </source>
</reference>
<sequence>MLIDTIKHLLTEKFSINCDSILIDDVFRLPSRAGNRSILVRFALLHDRDRILTAFRGKRKKGDPGFRIGEDLPPRIGRARSGLFPLFQQCIAENKRVHFKFDKLIDENTTYAYDQSLARRLHYIHLCVGLRTDYCYESVSFMS</sequence>
<evidence type="ECO:0000313" key="2">
    <source>
        <dbReference type="Proteomes" id="UP000828390"/>
    </source>
</evidence>
<dbReference type="Proteomes" id="UP000828390">
    <property type="component" value="Unassembled WGS sequence"/>
</dbReference>
<protein>
    <submittedName>
        <fullName evidence="1">Uncharacterized protein</fullName>
    </submittedName>
</protein>
<keyword evidence="2" id="KW-1185">Reference proteome</keyword>
<comment type="caution">
    <text evidence="1">The sequence shown here is derived from an EMBL/GenBank/DDBJ whole genome shotgun (WGS) entry which is preliminary data.</text>
</comment>
<dbReference type="AlphaFoldDB" id="A0A9D4K822"/>
<gene>
    <name evidence="1" type="ORF">DPMN_108059</name>
</gene>
<organism evidence="1 2">
    <name type="scientific">Dreissena polymorpha</name>
    <name type="common">Zebra mussel</name>
    <name type="synonym">Mytilus polymorpha</name>
    <dbReference type="NCBI Taxonomy" id="45954"/>
    <lineage>
        <taxon>Eukaryota</taxon>
        <taxon>Metazoa</taxon>
        <taxon>Spiralia</taxon>
        <taxon>Lophotrochozoa</taxon>
        <taxon>Mollusca</taxon>
        <taxon>Bivalvia</taxon>
        <taxon>Autobranchia</taxon>
        <taxon>Heteroconchia</taxon>
        <taxon>Euheterodonta</taxon>
        <taxon>Imparidentia</taxon>
        <taxon>Neoheterodontei</taxon>
        <taxon>Myida</taxon>
        <taxon>Dreissenoidea</taxon>
        <taxon>Dreissenidae</taxon>
        <taxon>Dreissena</taxon>
    </lineage>
</organism>
<reference evidence="1" key="2">
    <citation type="submission" date="2020-11" db="EMBL/GenBank/DDBJ databases">
        <authorList>
            <person name="McCartney M.A."/>
            <person name="Auch B."/>
            <person name="Kono T."/>
            <person name="Mallez S."/>
            <person name="Becker A."/>
            <person name="Gohl D.M."/>
            <person name="Silverstein K.A.T."/>
            <person name="Koren S."/>
            <person name="Bechman K.B."/>
            <person name="Herman A."/>
            <person name="Abrahante J.E."/>
            <person name="Garbe J."/>
        </authorList>
    </citation>
    <scope>NUCLEOTIDE SEQUENCE</scope>
    <source>
        <strain evidence="1">Duluth1</strain>
        <tissue evidence="1">Whole animal</tissue>
    </source>
</reference>
<dbReference type="EMBL" id="JAIWYP010000004">
    <property type="protein sequence ID" value="KAH3834723.1"/>
    <property type="molecule type" value="Genomic_DNA"/>
</dbReference>
<proteinExistence type="predicted"/>